<organism evidence="1 2">
    <name type="scientific">Trifolium pratense</name>
    <name type="common">Red clover</name>
    <dbReference type="NCBI Taxonomy" id="57577"/>
    <lineage>
        <taxon>Eukaryota</taxon>
        <taxon>Viridiplantae</taxon>
        <taxon>Streptophyta</taxon>
        <taxon>Embryophyta</taxon>
        <taxon>Tracheophyta</taxon>
        <taxon>Spermatophyta</taxon>
        <taxon>Magnoliopsida</taxon>
        <taxon>eudicotyledons</taxon>
        <taxon>Gunneridae</taxon>
        <taxon>Pentapetalae</taxon>
        <taxon>rosids</taxon>
        <taxon>fabids</taxon>
        <taxon>Fabales</taxon>
        <taxon>Fabaceae</taxon>
        <taxon>Papilionoideae</taxon>
        <taxon>50 kb inversion clade</taxon>
        <taxon>NPAAA clade</taxon>
        <taxon>Hologalegina</taxon>
        <taxon>IRL clade</taxon>
        <taxon>Trifolieae</taxon>
        <taxon>Trifolium</taxon>
    </lineage>
</organism>
<name>A0ACB0JR23_TRIPR</name>
<evidence type="ECO:0000313" key="2">
    <source>
        <dbReference type="Proteomes" id="UP001177021"/>
    </source>
</evidence>
<comment type="caution">
    <text evidence="1">The sequence shown here is derived from an EMBL/GenBank/DDBJ whole genome shotgun (WGS) entry which is preliminary data.</text>
</comment>
<evidence type="ECO:0000313" key="1">
    <source>
        <dbReference type="EMBL" id="CAJ2647557.1"/>
    </source>
</evidence>
<keyword evidence="2" id="KW-1185">Reference proteome</keyword>
<sequence>MTILMIFSFINFKQTISKFIFLLIGREVVTARYGTQIYLSVDWPGCIFPTNSSTWWKDLRGLDSAVISHNWLLEAVERQIGNGRNTNFWLQNWIGGSALRDKFPRLYLLSEQKEIRISEVVRESFDRSRLVWRRGLFQWEEDLFGQLEALIMEVRLRICDDQWVWNLEDDGNFSVSSAYDRLAVVLQNANPVSAMGALVFDKIWSSPAPSKIIAFSWQLLYDRLPSKTNLYRRSVVLDSANQECLRCVAKPESGTHLLLHCDFAQTVWREVCKWLNLDIIIPPNLFFLFLWFYGVSSNKKVQKGFLLIWHSTLWFIWKARNARIFKNEMKDPIEIVEEIKVIRWRWSLKISPCLLYEWLQLPRYCFRR</sequence>
<protein>
    <submittedName>
        <fullName evidence="1">Uncharacterized protein</fullName>
    </submittedName>
</protein>
<accession>A0ACB0JR23</accession>
<dbReference type="Proteomes" id="UP001177021">
    <property type="component" value="Unassembled WGS sequence"/>
</dbReference>
<dbReference type="EMBL" id="CASHSV030000109">
    <property type="protein sequence ID" value="CAJ2647557.1"/>
    <property type="molecule type" value="Genomic_DNA"/>
</dbReference>
<reference evidence="1" key="1">
    <citation type="submission" date="2023-10" db="EMBL/GenBank/DDBJ databases">
        <authorList>
            <person name="Rodriguez Cubillos JULIANA M."/>
            <person name="De Vega J."/>
        </authorList>
    </citation>
    <scope>NUCLEOTIDE SEQUENCE</scope>
</reference>
<proteinExistence type="predicted"/>
<gene>
    <name evidence="1" type="ORF">MILVUS5_LOCUS16057</name>
</gene>